<dbReference type="EMBL" id="CP033893">
    <property type="protein sequence ID" value="QDL30391.1"/>
    <property type="molecule type" value="Genomic_DNA"/>
</dbReference>
<protein>
    <submittedName>
        <fullName evidence="1">Uncharacterized protein</fullName>
    </submittedName>
</protein>
<name>A0A515CQD6_SERLI</name>
<evidence type="ECO:0000313" key="2">
    <source>
        <dbReference type="Proteomes" id="UP000317572"/>
    </source>
</evidence>
<dbReference type="AlphaFoldDB" id="A0A515CQD6"/>
<accession>A0A515CQD6</accession>
<proteinExistence type="predicted"/>
<reference evidence="1 2" key="1">
    <citation type="submission" date="2018-11" db="EMBL/GenBank/DDBJ databases">
        <title>The first complete genome of Serratia liquefaciens isolated from metalophyte plant revel distinctness adaptive mechanisms in an extreme habitat.</title>
        <authorList>
            <person name="Caneschi W.L."/>
            <person name="Sanchez A.B."/>
            <person name="Felestrino E.B."/>
            <person name="Assis R.A.B."/>
            <person name="Lemes C.G.C."/>
            <person name="Cordeiro I.F."/>
            <person name="Fonseca N.P."/>
            <person name="Villa M."/>
            <person name="Vieira I.T."/>
            <person name="Moraes L.A."/>
            <person name="Kamino L.H.Y."/>
            <person name="do Carmo F."/>
            <person name="Garcia C.M."/>
            <person name="Almeida N.F."/>
            <person name="Silva R.S."/>
            <person name="Ferro J.A."/>
            <person name="Ferro M.I.T."/>
            <person name="Varani A.M."/>
            <person name="Ferreira R.M."/>
            <person name="dos Santos V.L."/>
            <person name="Silva U.C."/>
            <person name="Setubal J.C."/>
            <person name="Moreira L.M."/>
        </authorList>
    </citation>
    <scope>NUCLEOTIDE SEQUENCE [LARGE SCALE GENOMIC DNA]</scope>
    <source>
        <strain evidence="1 2">FG3</strain>
    </source>
</reference>
<dbReference type="GeneID" id="64208587"/>
<organism evidence="1 2">
    <name type="scientific">Serratia liquefaciens</name>
    <dbReference type="NCBI Taxonomy" id="614"/>
    <lineage>
        <taxon>Bacteria</taxon>
        <taxon>Pseudomonadati</taxon>
        <taxon>Pseudomonadota</taxon>
        <taxon>Gammaproteobacteria</taxon>
        <taxon>Enterobacterales</taxon>
        <taxon>Yersiniaceae</taxon>
        <taxon>Serratia</taxon>
    </lineage>
</organism>
<dbReference type="Proteomes" id="UP000317572">
    <property type="component" value="Chromosome"/>
</dbReference>
<dbReference type="RefSeq" id="WP_128865167.1">
    <property type="nucleotide sequence ID" value="NZ_CAMIRC010000007.1"/>
</dbReference>
<sequence length="77" mass="8696">MRIDNLSMKAARLGAILLLVLTMLSFHVDAQDGDRGGPLLPTLPLIQHTESSDFYKSLKPRIKKQLRRLVALQPFIK</sequence>
<dbReference type="STRING" id="614.XJ20_03130"/>
<gene>
    <name evidence="1" type="ORF">EGO53_00635</name>
</gene>
<evidence type="ECO:0000313" key="1">
    <source>
        <dbReference type="EMBL" id="QDL30391.1"/>
    </source>
</evidence>